<proteinExistence type="inferred from homology"/>
<protein>
    <submittedName>
        <fullName evidence="7">Propanol-preferring alcohol dehydrogenase</fullName>
    </submittedName>
</protein>
<evidence type="ECO:0000313" key="8">
    <source>
        <dbReference type="Proteomes" id="UP000249696"/>
    </source>
</evidence>
<name>A0A327RFT0_9FLAO</name>
<organism evidence="7 8">
    <name type="scientific">Arenibacter echinorum</name>
    <dbReference type="NCBI Taxonomy" id="440515"/>
    <lineage>
        <taxon>Bacteria</taxon>
        <taxon>Pseudomonadati</taxon>
        <taxon>Bacteroidota</taxon>
        <taxon>Flavobacteriia</taxon>
        <taxon>Flavobacteriales</taxon>
        <taxon>Flavobacteriaceae</taxon>
        <taxon>Arenibacter</taxon>
    </lineage>
</organism>
<comment type="cofactor">
    <cofactor evidence="1">
        <name>Zn(2+)</name>
        <dbReference type="ChEBI" id="CHEBI:29105"/>
    </cofactor>
</comment>
<dbReference type="SUPFAM" id="SSF51735">
    <property type="entry name" value="NAD(P)-binding Rossmann-fold domains"/>
    <property type="match status" value="1"/>
</dbReference>
<keyword evidence="3" id="KW-0479">Metal-binding</keyword>
<dbReference type="GO" id="GO:0004022">
    <property type="term" value="F:alcohol dehydrogenase (NAD+) activity"/>
    <property type="evidence" value="ECO:0007669"/>
    <property type="project" value="TreeGrafter"/>
</dbReference>
<comment type="similarity">
    <text evidence="2">Belongs to the zinc-containing alcohol dehydrogenase family.</text>
</comment>
<dbReference type="EMBL" id="QLLN01000001">
    <property type="protein sequence ID" value="RAJ15749.1"/>
    <property type="molecule type" value="Genomic_DNA"/>
</dbReference>
<feature type="domain" description="Alcohol dehydrogenase-like N-terminal" evidence="6">
    <location>
        <begin position="31"/>
        <end position="140"/>
    </location>
</feature>
<evidence type="ECO:0000256" key="1">
    <source>
        <dbReference type="ARBA" id="ARBA00001947"/>
    </source>
</evidence>
<dbReference type="OrthoDB" id="9806940at2"/>
<evidence type="ECO:0000256" key="5">
    <source>
        <dbReference type="ARBA" id="ARBA00023002"/>
    </source>
</evidence>
<reference evidence="7 8" key="1">
    <citation type="submission" date="2018-06" db="EMBL/GenBank/DDBJ databases">
        <title>Genomic Encyclopedia of Archaeal and Bacterial Type Strains, Phase II (KMG-II): from individual species to whole genera.</title>
        <authorList>
            <person name="Goeker M."/>
        </authorList>
    </citation>
    <scope>NUCLEOTIDE SEQUENCE [LARGE SCALE GENOMIC DNA]</scope>
    <source>
        <strain evidence="7 8">DSM 23522</strain>
    </source>
</reference>
<comment type="caution">
    <text evidence="7">The sequence shown here is derived from an EMBL/GenBank/DDBJ whole genome shotgun (WGS) entry which is preliminary data.</text>
</comment>
<dbReference type="PANTHER" id="PTHR42940:SF8">
    <property type="entry name" value="VACUOLAR PROTEIN SORTING-ASSOCIATED PROTEIN 11"/>
    <property type="match status" value="1"/>
</dbReference>
<dbReference type="Gene3D" id="3.40.50.720">
    <property type="entry name" value="NAD(P)-binding Rossmann-like Domain"/>
    <property type="match status" value="1"/>
</dbReference>
<evidence type="ECO:0000256" key="4">
    <source>
        <dbReference type="ARBA" id="ARBA00022833"/>
    </source>
</evidence>
<evidence type="ECO:0000313" key="7">
    <source>
        <dbReference type="EMBL" id="RAJ15749.1"/>
    </source>
</evidence>
<keyword evidence="8" id="KW-1185">Reference proteome</keyword>
<dbReference type="GO" id="GO:0046872">
    <property type="term" value="F:metal ion binding"/>
    <property type="evidence" value="ECO:0007669"/>
    <property type="project" value="UniProtKB-KW"/>
</dbReference>
<keyword evidence="5" id="KW-0560">Oxidoreductase</keyword>
<sequence>MKAMILNRVSDLTVNEHPLDLVNIPIPEPEANEVLIKISVCGVCHTELDEIEGRISPMTFPVVPGHQVVGRVHKLGTAASKFKIGDRVGVAWIYSACGKCKFCLDGKENLCDNFLATGKDVNGGYSEYMTVPEKYAHVIPAFYSDTEAAPLLCAGAIGYRSIVLSQLTDGDSLGLTGFGGSAHLVLKMVKYSYPNTKIYVFARKKEEQRFALDLGADWAGDTSSTPPVKLDSIIDTTPAWKPIVEALQFLNKGGRLVINAIRKEETDQNYLQNLNYKDHLWMEKEIKSVANVTAKDVVEFLNLAAKAGIKPKVQVYPLEDANLALLELKQKHIIGAKVLKIS</sequence>
<dbReference type="InterPro" id="IPR011032">
    <property type="entry name" value="GroES-like_sf"/>
</dbReference>
<accession>A0A327RFT0</accession>
<evidence type="ECO:0000259" key="6">
    <source>
        <dbReference type="Pfam" id="PF08240"/>
    </source>
</evidence>
<dbReference type="InterPro" id="IPR014187">
    <property type="entry name" value="ADH_Zn_typ-2"/>
</dbReference>
<dbReference type="NCBIfam" id="TIGR02822">
    <property type="entry name" value="adh_fam_2"/>
    <property type="match status" value="1"/>
</dbReference>
<dbReference type="GO" id="GO:0005737">
    <property type="term" value="C:cytoplasm"/>
    <property type="evidence" value="ECO:0007669"/>
    <property type="project" value="TreeGrafter"/>
</dbReference>
<dbReference type="PANTHER" id="PTHR42940">
    <property type="entry name" value="ALCOHOL DEHYDROGENASE 1-RELATED"/>
    <property type="match status" value="1"/>
</dbReference>
<dbReference type="AlphaFoldDB" id="A0A327RFT0"/>
<dbReference type="Pfam" id="PF08240">
    <property type="entry name" value="ADH_N"/>
    <property type="match status" value="1"/>
</dbReference>
<dbReference type="RefSeq" id="WP_111622037.1">
    <property type="nucleotide sequence ID" value="NZ_QLLN01000001.1"/>
</dbReference>
<dbReference type="InterPro" id="IPR013154">
    <property type="entry name" value="ADH-like_N"/>
</dbReference>
<dbReference type="InterPro" id="IPR036291">
    <property type="entry name" value="NAD(P)-bd_dom_sf"/>
</dbReference>
<keyword evidence="4" id="KW-0862">Zinc</keyword>
<dbReference type="CDD" id="cd08298">
    <property type="entry name" value="CAD2"/>
    <property type="match status" value="1"/>
</dbReference>
<evidence type="ECO:0000256" key="3">
    <source>
        <dbReference type="ARBA" id="ARBA00022723"/>
    </source>
</evidence>
<dbReference type="Gene3D" id="3.90.180.10">
    <property type="entry name" value="Medium-chain alcohol dehydrogenases, catalytic domain"/>
    <property type="match status" value="1"/>
</dbReference>
<evidence type="ECO:0000256" key="2">
    <source>
        <dbReference type="ARBA" id="ARBA00008072"/>
    </source>
</evidence>
<dbReference type="SUPFAM" id="SSF50129">
    <property type="entry name" value="GroES-like"/>
    <property type="match status" value="1"/>
</dbReference>
<gene>
    <name evidence="7" type="ORF">LV92_00451</name>
</gene>
<dbReference type="Proteomes" id="UP000249696">
    <property type="component" value="Unassembled WGS sequence"/>
</dbReference>